<comment type="caution">
    <text evidence="2">The sequence shown here is derived from an EMBL/GenBank/DDBJ whole genome shotgun (WGS) entry which is preliminary data.</text>
</comment>
<organism evidence="2 3">
    <name type="scientific">Heliobacterium chlorum</name>
    <dbReference type="NCBI Taxonomy" id="2698"/>
    <lineage>
        <taxon>Bacteria</taxon>
        <taxon>Bacillati</taxon>
        <taxon>Bacillota</taxon>
        <taxon>Clostridia</taxon>
        <taxon>Eubacteriales</taxon>
        <taxon>Heliobacteriaceae</taxon>
        <taxon>Heliobacterium</taxon>
    </lineage>
</organism>
<name>A0ABR7T5N9_HELCL</name>
<sequence>MNEDILNHISQMLKNHKLKTMELSLLQDTMPGNTDYRSFASIINKLIDDGVLTPIKAKGTNRKTSPLPNKFTIGHGRVHEEHYQRLKRARLRFHSSIDLSSYYRLSPAVWEKDQDSLAKLDAYLQKQGLPQKAASLQERSFEIFDHEKWLESKEGTDFLARVGLSLERLSVVPVPDPCMFAMQSELYKDPQRLCHEHLIVENKTPYHVLMPLMHQQRVFTTLIYGQGKAIISTLQGFTTQAGFCLGEQNHTFHYYGDLDHEGISIWYSLQKRYPIRLALPFYRALLQKEYAIGKENQRPNPEAFALFLTNFSSQEQAAIQSMMDQGGYLPQEALSAEETANIWRNQHGSASS</sequence>
<feature type="domain" description="Wadjet protein JetD C-terminal" evidence="1">
    <location>
        <begin position="194"/>
        <end position="337"/>
    </location>
</feature>
<dbReference type="Pfam" id="PF09983">
    <property type="entry name" value="JetD_C"/>
    <property type="match status" value="1"/>
</dbReference>
<evidence type="ECO:0000313" key="3">
    <source>
        <dbReference type="Proteomes" id="UP000617402"/>
    </source>
</evidence>
<dbReference type="Proteomes" id="UP000617402">
    <property type="component" value="Unassembled WGS sequence"/>
</dbReference>
<protein>
    <submittedName>
        <fullName evidence="2">Cytosolic protein</fullName>
    </submittedName>
</protein>
<gene>
    <name evidence="2" type="ORF">H1S01_16620</name>
</gene>
<reference evidence="2 3" key="1">
    <citation type="submission" date="2020-07" db="EMBL/GenBank/DDBJ databases">
        <title>Draft whole-genome sequence of Heliobacterium chlorum DSM 3682, type strain.</title>
        <authorList>
            <person name="Kyndt J.A."/>
            <person name="Meyer T.E."/>
            <person name="Imhoff J.F."/>
        </authorList>
    </citation>
    <scope>NUCLEOTIDE SEQUENCE [LARGE SCALE GENOMIC DNA]</scope>
    <source>
        <strain evidence="2 3">DSM 3682</strain>
    </source>
</reference>
<keyword evidence="3" id="KW-1185">Reference proteome</keyword>
<proteinExistence type="predicted"/>
<dbReference type="InterPro" id="IPR024534">
    <property type="entry name" value="JetD_C"/>
</dbReference>
<dbReference type="RefSeq" id="WP_188041521.1">
    <property type="nucleotide sequence ID" value="NZ_JACVHF010000025.1"/>
</dbReference>
<evidence type="ECO:0000259" key="1">
    <source>
        <dbReference type="Pfam" id="PF09983"/>
    </source>
</evidence>
<evidence type="ECO:0000313" key="2">
    <source>
        <dbReference type="EMBL" id="MBC9786095.1"/>
    </source>
</evidence>
<dbReference type="EMBL" id="JACVHF010000025">
    <property type="protein sequence ID" value="MBC9786095.1"/>
    <property type="molecule type" value="Genomic_DNA"/>
</dbReference>
<accession>A0ABR7T5N9</accession>